<gene>
    <name evidence="2" type="ORF">HUV48_12865</name>
</gene>
<evidence type="ECO:0000256" key="1">
    <source>
        <dbReference type="SAM" id="MobiDB-lite"/>
    </source>
</evidence>
<dbReference type="AlphaFoldDB" id="A0A850HF21"/>
<organism evidence="2 3">
    <name type="scientific">Qipengyuania atrilutea</name>
    <dbReference type="NCBI Taxonomy" id="2744473"/>
    <lineage>
        <taxon>Bacteria</taxon>
        <taxon>Pseudomonadati</taxon>
        <taxon>Pseudomonadota</taxon>
        <taxon>Alphaproteobacteria</taxon>
        <taxon>Sphingomonadales</taxon>
        <taxon>Erythrobacteraceae</taxon>
        <taxon>Qipengyuania</taxon>
    </lineage>
</organism>
<proteinExistence type="predicted"/>
<evidence type="ECO:0000313" key="3">
    <source>
        <dbReference type="Proteomes" id="UP000561438"/>
    </source>
</evidence>
<dbReference type="Proteomes" id="UP000561438">
    <property type="component" value="Unassembled WGS sequence"/>
</dbReference>
<comment type="caution">
    <text evidence="2">The sequence shown here is derived from an EMBL/GenBank/DDBJ whole genome shotgun (WGS) entry which is preliminary data.</text>
</comment>
<sequence>MPRSNPFAKFFSSRSGGVLMRGQRRTMNENAAAPLGGTNQEALKRLQIGGAGVGVMLLLVGLASAIENRASLADARTVPEAAPTVEPTQPAEQNDPLAKAGVVPDLPAEKTAPEPEAAQPVMPSEPARDDSE</sequence>
<name>A0A850HF21_9SPHN</name>
<evidence type="ECO:0000313" key="2">
    <source>
        <dbReference type="EMBL" id="NVD45899.1"/>
    </source>
</evidence>
<reference evidence="2 3" key="1">
    <citation type="submission" date="2020-06" db="EMBL/GenBank/DDBJ databases">
        <title>Altererythrobacter sp. HHU K3-1.</title>
        <authorList>
            <person name="Zhang D."/>
            <person name="Xue H."/>
        </authorList>
    </citation>
    <scope>NUCLEOTIDE SEQUENCE [LARGE SCALE GENOMIC DNA]</scope>
    <source>
        <strain evidence="2 3">HHU K3-1</strain>
    </source>
</reference>
<protein>
    <submittedName>
        <fullName evidence="2">Uncharacterized protein</fullName>
    </submittedName>
</protein>
<dbReference type="EMBL" id="JABWGV010000006">
    <property type="protein sequence ID" value="NVD45899.1"/>
    <property type="molecule type" value="Genomic_DNA"/>
</dbReference>
<feature type="region of interest" description="Disordered" evidence="1">
    <location>
        <begin position="76"/>
        <end position="132"/>
    </location>
</feature>
<dbReference type="RefSeq" id="WP_176268207.1">
    <property type="nucleotide sequence ID" value="NZ_JABWGV010000006.1"/>
</dbReference>
<accession>A0A850HF21</accession>
<keyword evidence="3" id="KW-1185">Reference proteome</keyword>